<dbReference type="Proteomes" id="UP000250086">
    <property type="component" value="Unassembled WGS sequence"/>
</dbReference>
<evidence type="ECO:0000256" key="2">
    <source>
        <dbReference type="ARBA" id="ARBA00023295"/>
    </source>
</evidence>
<dbReference type="GO" id="GO:0009100">
    <property type="term" value="P:glycoprotein metabolic process"/>
    <property type="evidence" value="ECO:0007669"/>
    <property type="project" value="TreeGrafter"/>
</dbReference>
<dbReference type="GO" id="GO:0016231">
    <property type="term" value="F:beta-N-acetylglucosaminidase activity"/>
    <property type="evidence" value="ECO:0007669"/>
    <property type="project" value="TreeGrafter"/>
</dbReference>
<dbReference type="SUPFAM" id="SSF51445">
    <property type="entry name" value="(Trans)glycosidases"/>
    <property type="match status" value="1"/>
</dbReference>
<dbReference type="GO" id="GO:0102571">
    <property type="term" value="F:[protein]-3-O-(N-acetyl-D-glucosaminyl)-L-serine/L-threonine O-N-acetyl-alpha-D-glucosaminase activity"/>
    <property type="evidence" value="ECO:0007669"/>
    <property type="project" value="UniProtKB-EC"/>
</dbReference>
<keyword evidence="2 3" id="KW-0326">Glycosidase</keyword>
<dbReference type="AlphaFoldDB" id="A0A2X0VM49"/>
<proteinExistence type="inferred from homology"/>
<dbReference type="Gene3D" id="3.20.20.80">
    <property type="entry name" value="Glycosidases"/>
    <property type="match status" value="1"/>
</dbReference>
<dbReference type="Pfam" id="PF07555">
    <property type="entry name" value="NAGidase"/>
    <property type="match status" value="1"/>
</dbReference>
<keyword evidence="6" id="KW-1185">Reference proteome</keyword>
<feature type="domain" description="GH84" evidence="4">
    <location>
        <begin position="2"/>
        <end position="276"/>
    </location>
</feature>
<dbReference type="EMBL" id="UAPV01000001">
    <property type="protein sequence ID" value="SPT70568.1"/>
    <property type="molecule type" value="Genomic_DNA"/>
</dbReference>
<evidence type="ECO:0000256" key="3">
    <source>
        <dbReference type="PROSITE-ProRule" id="PRU01353"/>
    </source>
</evidence>
<organism evidence="5 6">
    <name type="scientific">Anaerobiospirillum thomasii</name>
    <dbReference type="NCBI Taxonomy" id="179995"/>
    <lineage>
        <taxon>Bacteria</taxon>
        <taxon>Pseudomonadati</taxon>
        <taxon>Pseudomonadota</taxon>
        <taxon>Gammaproteobacteria</taxon>
        <taxon>Aeromonadales</taxon>
        <taxon>Succinivibrionaceae</taxon>
        <taxon>Anaerobiospirillum</taxon>
    </lineage>
</organism>
<evidence type="ECO:0000313" key="6">
    <source>
        <dbReference type="Proteomes" id="UP000250086"/>
    </source>
</evidence>
<dbReference type="PANTHER" id="PTHR13170:SF16">
    <property type="entry name" value="PROTEIN O-GLCNACASE"/>
    <property type="match status" value="1"/>
</dbReference>
<dbReference type="PANTHER" id="PTHR13170">
    <property type="entry name" value="O-GLCNACASE"/>
    <property type="match status" value="1"/>
</dbReference>
<feature type="active site" description="Proton donor" evidence="3">
    <location>
        <position position="118"/>
    </location>
</feature>
<dbReference type="InterPro" id="IPR017853">
    <property type="entry name" value="GH"/>
</dbReference>
<reference evidence="5 6" key="1">
    <citation type="submission" date="2018-06" db="EMBL/GenBank/DDBJ databases">
        <authorList>
            <consortium name="Pathogen Informatics"/>
            <person name="Doyle S."/>
        </authorList>
    </citation>
    <scope>NUCLEOTIDE SEQUENCE [LARGE SCALE GENOMIC DNA]</scope>
    <source>
        <strain evidence="5 6">NCTC13093</strain>
    </source>
</reference>
<dbReference type="RefSeq" id="WP_113744627.1">
    <property type="nucleotide sequence ID" value="NZ_UAPV01000001.1"/>
</dbReference>
<sequence length="356" mass="41711">MAYLGLIEGFYGSYYSDEMRKQIMSFMHKHDYSFYIYAPKNDGRLRKTWDKDLSADRYSYLHHMAEYGTKSSLQFGVGLSPLNISLDYDEHKKQYLQKCVHNICKDKKVEIFALLFDDVKLQCSEIGQIQNTIIKDVMHELPLHIKKFIVCPSYYTFDPILDRIFGTRPDNYFCDLCSAMDKSVEFFWTGNKVLSDDISVDDIQKANALFDRKVFIWDNYPVNDGKKISQYIYTKSFKGRYNLEAVTAGHAVNPMLEPKLSLISILTLPLIYKNTATDDIERQRESYIHKIFTDNSDTVLEFFDEVLECGLDNLNEHNVSSMLTLCSRYEHISEYKEIKDFLNHVYVFDPDYPDTE</sequence>
<dbReference type="EC" id="3.2.1.169" evidence="5"/>
<dbReference type="InterPro" id="IPR011496">
    <property type="entry name" value="O-GlcNAcase_cat"/>
</dbReference>
<name>A0A2X0VM49_9GAMM</name>
<evidence type="ECO:0000313" key="5">
    <source>
        <dbReference type="EMBL" id="SPT70568.1"/>
    </source>
</evidence>
<evidence type="ECO:0000259" key="4">
    <source>
        <dbReference type="PROSITE" id="PS52009"/>
    </source>
</evidence>
<accession>A0A2X0VM49</accession>
<dbReference type="InterPro" id="IPR051822">
    <property type="entry name" value="Glycosyl_Hydrolase_84"/>
</dbReference>
<comment type="similarity">
    <text evidence="3">Belongs to the glycosyl hydrolase 84 family.</text>
</comment>
<gene>
    <name evidence="5" type="primary">nagJ</name>
    <name evidence="5" type="ORF">NCTC13093_01984</name>
</gene>
<dbReference type="PROSITE" id="PS52009">
    <property type="entry name" value="GH84"/>
    <property type="match status" value="1"/>
</dbReference>
<keyword evidence="1 3" id="KW-0378">Hydrolase</keyword>
<protein>
    <submittedName>
        <fullName evidence="5">O-GlcNAcase nagJ</fullName>
        <ecNumber evidence="5">3.2.1.169</ecNumber>
    </submittedName>
</protein>
<evidence type="ECO:0000256" key="1">
    <source>
        <dbReference type="ARBA" id="ARBA00022801"/>
    </source>
</evidence>